<dbReference type="Proteomes" id="UP001249851">
    <property type="component" value="Unassembled WGS sequence"/>
</dbReference>
<dbReference type="AlphaFoldDB" id="A0AAD9QR13"/>
<sequence length="71" mass="8535">MGSKAFYVNDFWEHLKKTSANRYPRTVYLADMNEQVNIRQMDEQRVKALKDHDANSQRRLQWSSTFHFGLK</sequence>
<comment type="caution">
    <text evidence="1">The sequence shown here is derived from an EMBL/GenBank/DDBJ whole genome shotgun (WGS) entry which is preliminary data.</text>
</comment>
<evidence type="ECO:0000313" key="1">
    <source>
        <dbReference type="EMBL" id="KAK2565779.1"/>
    </source>
</evidence>
<dbReference type="EMBL" id="JARQWQ010000018">
    <property type="protein sequence ID" value="KAK2565779.1"/>
    <property type="molecule type" value="Genomic_DNA"/>
</dbReference>
<organism evidence="1 2">
    <name type="scientific">Acropora cervicornis</name>
    <name type="common">Staghorn coral</name>
    <dbReference type="NCBI Taxonomy" id="6130"/>
    <lineage>
        <taxon>Eukaryota</taxon>
        <taxon>Metazoa</taxon>
        <taxon>Cnidaria</taxon>
        <taxon>Anthozoa</taxon>
        <taxon>Hexacorallia</taxon>
        <taxon>Scleractinia</taxon>
        <taxon>Astrocoeniina</taxon>
        <taxon>Acroporidae</taxon>
        <taxon>Acropora</taxon>
    </lineage>
</organism>
<gene>
    <name evidence="1" type="ORF">P5673_010042</name>
</gene>
<proteinExistence type="predicted"/>
<reference evidence="1" key="1">
    <citation type="journal article" date="2023" name="G3 (Bethesda)">
        <title>Whole genome assembly and annotation of the endangered Caribbean coral Acropora cervicornis.</title>
        <authorList>
            <person name="Selwyn J.D."/>
            <person name="Vollmer S.V."/>
        </authorList>
    </citation>
    <scope>NUCLEOTIDE SEQUENCE</scope>
    <source>
        <strain evidence="1">K2</strain>
    </source>
</reference>
<reference evidence="1" key="2">
    <citation type="journal article" date="2023" name="Science">
        <title>Genomic signatures of disease resistance in endangered staghorn corals.</title>
        <authorList>
            <person name="Vollmer S.V."/>
            <person name="Selwyn J.D."/>
            <person name="Despard B.A."/>
            <person name="Roesel C.L."/>
        </authorList>
    </citation>
    <scope>NUCLEOTIDE SEQUENCE</scope>
    <source>
        <strain evidence="1">K2</strain>
    </source>
</reference>
<evidence type="ECO:0000313" key="2">
    <source>
        <dbReference type="Proteomes" id="UP001249851"/>
    </source>
</evidence>
<name>A0AAD9QR13_ACRCE</name>
<accession>A0AAD9QR13</accession>
<keyword evidence="2" id="KW-1185">Reference proteome</keyword>
<protein>
    <submittedName>
        <fullName evidence="1">Uncharacterized protein</fullName>
    </submittedName>
</protein>